<keyword evidence="11" id="KW-1185">Reference proteome</keyword>
<dbReference type="GO" id="GO:0005886">
    <property type="term" value="C:plasma membrane"/>
    <property type="evidence" value="ECO:0007669"/>
    <property type="project" value="UniProtKB-SubCell"/>
</dbReference>
<keyword evidence="2" id="KW-1003">Cell membrane</keyword>
<evidence type="ECO:0000259" key="7">
    <source>
        <dbReference type="Pfam" id="PF02687"/>
    </source>
</evidence>
<evidence type="ECO:0000256" key="3">
    <source>
        <dbReference type="ARBA" id="ARBA00022692"/>
    </source>
</evidence>
<keyword evidence="5 6" id="KW-0472">Membrane</keyword>
<evidence type="ECO:0000256" key="5">
    <source>
        <dbReference type="ARBA" id="ARBA00023136"/>
    </source>
</evidence>
<dbReference type="Proteomes" id="UP000095431">
    <property type="component" value="Unassembled WGS sequence"/>
</dbReference>
<protein>
    <submittedName>
        <fullName evidence="9">Bacitracin export permease protein BceB</fullName>
    </submittedName>
    <submittedName>
        <fullName evidence="8">FtsX-like permease family</fullName>
    </submittedName>
</protein>
<evidence type="ECO:0000256" key="1">
    <source>
        <dbReference type="ARBA" id="ARBA00004651"/>
    </source>
</evidence>
<dbReference type="RefSeq" id="WP_330380980.1">
    <property type="nucleotide sequence ID" value="NZ_AP031426.1"/>
</dbReference>
<evidence type="ECO:0000313" key="10">
    <source>
        <dbReference type="Proteomes" id="UP000095431"/>
    </source>
</evidence>
<dbReference type="PANTHER" id="PTHR46795">
    <property type="entry name" value="ABC TRANSPORTER PERMEASE-RELATED-RELATED"/>
    <property type="match status" value="1"/>
</dbReference>
<evidence type="ECO:0000256" key="6">
    <source>
        <dbReference type="SAM" id="Phobius"/>
    </source>
</evidence>
<feature type="transmembrane region" description="Helical" evidence="6">
    <location>
        <begin position="200"/>
        <end position="219"/>
    </location>
</feature>
<feature type="transmembrane region" description="Helical" evidence="6">
    <location>
        <begin position="112"/>
        <end position="136"/>
    </location>
</feature>
<dbReference type="EMBL" id="CYZN01000027">
    <property type="protein sequence ID" value="CUO54648.1"/>
    <property type="molecule type" value="Genomic_DNA"/>
</dbReference>
<feature type="domain" description="ABC3 transporter permease C-terminal" evidence="7">
    <location>
        <begin position="63"/>
        <end position="168"/>
    </location>
</feature>
<evidence type="ECO:0000256" key="4">
    <source>
        <dbReference type="ARBA" id="ARBA00022989"/>
    </source>
</evidence>
<feature type="transmembrane region" description="Helical" evidence="6">
    <location>
        <begin position="309"/>
        <end position="333"/>
    </location>
</feature>
<feature type="transmembrane region" description="Helical" evidence="6">
    <location>
        <begin position="712"/>
        <end position="734"/>
    </location>
</feature>
<dbReference type="Pfam" id="PF02687">
    <property type="entry name" value="FtsX"/>
    <property type="match status" value="1"/>
</dbReference>
<dbReference type="AlphaFoldDB" id="A0A174G0F1"/>
<reference evidence="9 11" key="2">
    <citation type="submission" date="2019-07" db="EMBL/GenBank/DDBJ databases">
        <authorList>
            <person name="Chang H.-W."/>
            <person name="Raman A."/>
            <person name="Venkatesh S."/>
            <person name="Gehrig J."/>
        </authorList>
    </citation>
    <scope>NUCLEOTIDE SEQUENCE [LARGE SCALE GENOMIC DNA]</scope>
    <source>
        <strain evidence="9">Blautia_wexlerae_LFYP_14</strain>
    </source>
</reference>
<comment type="subcellular location">
    <subcellularLocation>
        <location evidence="1">Cell membrane</location>
        <topology evidence="1">Multi-pass membrane protein</topology>
    </subcellularLocation>
</comment>
<sequence length="746" mass="84449">MMYAKLIFKNAKRSGKDYLIYIVTMTLCVTLFYAFLSISSTHYHPTIGAEYNISLLAGGMKLAICGISLLLLFLIHYVNRFMLRKKQSEFAVEATLGMEQKTIGLLFFGETFFLLIFSVSVGILLGMVVSQVITAMLLASFGEPYAFSWSFFPDTVLLTVGFFVVCQILVGVGNVRILNKSRIIELMTANRQNEKPLHKSRWMPMICIFYGIMLLWMLEVGAVKYHFYFDPRHPLPVKLMYWGNVLFPALTLLWAIAGAVLHRKIGFSRYLCGLLAGAVLTAIPIFSIAELEKAYFLGFDAPTLNQYLLFGVADILFIISAVMYLSNAALLYWKESKVSRKYHNTSLFLFGQLSSKLATNTKTMTIICVTLTFSICLFVIAPVLTGWSLGYLDSRVVYDIQISSRYNDVYEVENLPDTDYEEITAFIEQNNIEIKDDLTFSEYLPQKSDFHQRVKYDFPPLALALKDYNAVRKMLGYEPIILKTDEFATHWHSAAEDKDIENYIAEHTLLETDAGTLKLSENAVFQEPVGESIYNLYTDVVYIIPDEIAQVLLPVQSNRFVMTQYPLPFKTAEMLEQLLGRSYPEDPDKDNLAGYSTTVHTTEVNRIIALNFILKASLIYGAIVLMVMCLAVLALQQLLDAEKNNYRFSVLRKMGVEEKDLHTLVLKQLGVWFGMPITAAIVVAMIVIGYFLQSVSAEISAYIGCGALMRQIGIIVGIFALLMSCYFLSTWLLFQRSIRSNSDSVR</sequence>
<keyword evidence="3 6" id="KW-0812">Transmembrane</keyword>
<feature type="transmembrane region" description="Helical" evidence="6">
    <location>
        <begin position="156"/>
        <end position="179"/>
    </location>
</feature>
<proteinExistence type="predicted"/>
<evidence type="ECO:0000313" key="11">
    <source>
        <dbReference type="Proteomes" id="UP000366766"/>
    </source>
</evidence>
<feature type="transmembrane region" description="Helical" evidence="6">
    <location>
        <begin position="364"/>
        <end position="387"/>
    </location>
</feature>
<dbReference type="Proteomes" id="UP000366766">
    <property type="component" value="Unassembled WGS sequence"/>
</dbReference>
<dbReference type="InterPro" id="IPR052536">
    <property type="entry name" value="ABC-4_Integral_Memb_Prot"/>
</dbReference>
<accession>A0A174G0F1</accession>
<evidence type="ECO:0000313" key="9">
    <source>
        <dbReference type="EMBL" id="VUX62932.1"/>
    </source>
</evidence>
<gene>
    <name evidence="9" type="primary">bceB_2</name>
    <name evidence="9" type="ORF">BWLFYP14_00681</name>
    <name evidence="8" type="ORF">ERS852478_03144</name>
</gene>
<name>A0A174G0F1_9FIRM</name>
<feature type="transmembrane region" description="Helical" evidence="6">
    <location>
        <begin position="56"/>
        <end position="78"/>
    </location>
</feature>
<feature type="transmembrane region" description="Helical" evidence="6">
    <location>
        <begin position="669"/>
        <end position="692"/>
    </location>
</feature>
<feature type="transmembrane region" description="Helical" evidence="6">
    <location>
        <begin position="239"/>
        <end position="261"/>
    </location>
</feature>
<dbReference type="PANTHER" id="PTHR46795:SF3">
    <property type="entry name" value="ABC TRANSPORTER PERMEASE"/>
    <property type="match status" value="1"/>
</dbReference>
<dbReference type="EMBL" id="CABHOF010000015">
    <property type="protein sequence ID" value="VUX62932.1"/>
    <property type="molecule type" value="Genomic_DNA"/>
</dbReference>
<organism evidence="8 10">
    <name type="scientific">Blautia wexlerae</name>
    <dbReference type="NCBI Taxonomy" id="418240"/>
    <lineage>
        <taxon>Bacteria</taxon>
        <taxon>Bacillati</taxon>
        <taxon>Bacillota</taxon>
        <taxon>Clostridia</taxon>
        <taxon>Lachnospirales</taxon>
        <taxon>Lachnospiraceae</taxon>
        <taxon>Blautia</taxon>
    </lineage>
</organism>
<feature type="transmembrane region" description="Helical" evidence="6">
    <location>
        <begin position="618"/>
        <end position="639"/>
    </location>
</feature>
<dbReference type="InterPro" id="IPR003838">
    <property type="entry name" value="ABC3_permease_C"/>
</dbReference>
<feature type="transmembrane region" description="Helical" evidence="6">
    <location>
        <begin position="18"/>
        <end position="36"/>
    </location>
</feature>
<reference evidence="8 10" key="1">
    <citation type="submission" date="2015-09" db="EMBL/GenBank/DDBJ databases">
        <authorList>
            <consortium name="Pathogen Informatics"/>
        </authorList>
    </citation>
    <scope>NUCLEOTIDE SEQUENCE [LARGE SCALE GENOMIC DNA]</scope>
    <source>
        <strain evidence="8 10">2789STDY5834863</strain>
    </source>
</reference>
<feature type="transmembrane region" description="Helical" evidence="6">
    <location>
        <begin position="270"/>
        <end position="289"/>
    </location>
</feature>
<keyword evidence="4 6" id="KW-1133">Transmembrane helix</keyword>
<evidence type="ECO:0000256" key="2">
    <source>
        <dbReference type="ARBA" id="ARBA00022475"/>
    </source>
</evidence>
<evidence type="ECO:0000313" key="8">
    <source>
        <dbReference type="EMBL" id="CUO54648.1"/>
    </source>
</evidence>